<dbReference type="AlphaFoldDB" id="A0A518RCE0"/>
<organism evidence="1 2">
    <name type="scientific">Sphingomonas suaedae</name>
    <dbReference type="NCBI Taxonomy" id="2599297"/>
    <lineage>
        <taxon>Bacteria</taxon>
        <taxon>Pseudomonadati</taxon>
        <taxon>Pseudomonadota</taxon>
        <taxon>Alphaproteobacteria</taxon>
        <taxon>Sphingomonadales</taxon>
        <taxon>Sphingomonadaceae</taxon>
        <taxon>Sphingomonas</taxon>
    </lineage>
</organism>
<gene>
    <name evidence="1" type="ORF">FPZ54_02715</name>
</gene>
<dbReference type="Proteomes" id="UP000318055">
    <property type="component" value="Chromosome"/>
</dbReference>
<evidence type="ECO:0000313" key="1">
    <source>
        <dbReference type="EMBL" id="QDX25041.1"/>
    </source>
</evidence>
<name>A0A518RCE0_9SPHN</name>
<dbReference type="KEGG" id="ssua:FPZ54_02715"/>
<sequence length="142" mass="14931">MPSGDGHKRGSLPSGATLPERVLWALRQEKSPLGVYQLAHRLALATGAPHHPNSIYRVLNQLRAQKRALPVASAKGWIARVDPDSVAIVLLCGECGCAAQIGAGAVADELCAVVSGKGFTPGQIHFEVLGRCRNCAERSSGN</sequence>
<dbReference type="EMBL" id="CP042239">
    <property type="protein sequence ID" value="QDX25041.1"/>
    <property type="molecule type" value="Genomic_DNA"/>
</dbReference>
<protein>
    <submittedName>
        <fullName evidence="1">Uncharacterized protein</fullName>
    </submittedName>
</protein>
<dbReference type="Gene3D" id="3.30.1490.190">
    <property type="match status" value="1"/>
</dbReference>
<dbReference type="RefSeq" id="WP_145844781.1">
    <property type="nucleotide sequence ID" value="NZ_CP042239.1"/>
</dbReference>
<keyword evidence="2" id="KW-1185">Reference proteome</keyword>
<dbReference type="InterPro" id="IPR043135">
    <property type="entry name" value="Fur_C"/>
</dbReference>
<reference evidence="1 2" key="1">
    <citation type="submission" date="2019-07" db="EMBL/GenBank/DDBJ databases">
        <title>Sphingomonas alkalisoli sp. nov., isolated from rhizosphere soil of Suaedae salsa.</title>
        <authorList>
            <person name="Zhang H."/>
            <person name="Xu L."/>
            <person name="Zhang J.-X."/>
            <person name="Sun J.-Q."/>
        </authorList>
    </citation>
    <scope>NUCLEOTIDE SEQUENCE [LARGE SCALE GENOMIC DNA]</scope>
    <source>
        <strain evidence="1 2">XS-10</strain>
    </source>
</reference>
<dbReference type="InterPro" id="IPR036390">
    <property type="entry name" value="WH_DNA-bd_sf"/>
</dbReference>
<dbReference type="OrthoDB" id="7573180at2"/>
<evidence type="ECO:0000313" key="2">
    <source>
        <dbReference type="Proteomes" id="UP000318055"/>
    </source>
</evidence>
<accession>A0A518RCE0</accession>
<dbReference type="SUPFAM" id="SSF46785">
    <property type="entry name" value="Winged helix' DNA-binding domain"/>
    <property type="match status" value="1"/>
</dbReference>
<proteinExistence type="predicted"/>